<dbReference type="Proteomes" id="UP000051735">
    <property type="component" value="Unassembled WGS sequence"/>
</dbReference>
<accession>A0ABR5PSL6</accession>
<dbReference type="RefSeq" id="WP_157055113.1">
    <property type="nucleotide sequence ID" value="NZ_AZGN01000005.1"/>
</dbReference>
<organism evidence="1 2">
    <name type="scientific">Lactobacillus intestinalis DSM 6629</name>
    <dbReference type="NCBI Taxonomy" id="1423761"/>
    <lineage>
        <taxon>Bacteria</taxon>
        <taxon>Bacillati</taxon>
        <taxon>Bacillota</taxon>
        <taxon>Bacilli</taxon>
        <taxon>Lactobacillales</taxon>
        <taxon>Lactobacillaceae</taxon>
        <taxon>Lactobacillus</taxon>
    </lineage>
</organism>
<evidence type="ECO:0000313" key="1">
    <source>
        <dbReference type="EMBL" id="KRM34306.1"/>
    </source>
</evidence>
<proteinExistence type="predicted"/>
<reference evidence="1 2" key="1">
    <citation type="journal article" date="2015" name="Genome Announc.">
        <title>Expanding the biotechnology potential of lactobacilli through comparative genomics of 213 strains and associated genera.</title>
        <authorList>
            <person name="Sun Z."/>
            <person name="Harris H.M."/>
            <person name="McCann A."/>
            <person name="Guo C."/>
            <person name="Argimon S."/>
            <person name="Zhang W."/>
            <person name="Yang X."/>
            <person name="Jeffery I.B."/>
            <person name="Cooney J.C."/>
            <person name="Kagawa T.F."/>
            <person name="Liu W."/>
            <person name="Song Y."/>
            <person name="Salvetti E."/>
            <person name="Wrobel A."/>
            <person name="Rasinkangas P."/>
            <person name="Parkhill J."/>
            <person name="Rea M.C."/>
            <person name="O'Sullivan O."/>
            <person name="Ritari J."/>
            <person name="Douillard F.P."/>
            <person name="Paul Ross R."/>
            <person name="Yang R."/>
            <person name="Briner A.E."/>
            <person name="Felis G.E."/>
            <person name="de Vos W.M."/>
            <person name="Barrangou R."/>
            <person name="Klaenhammer T.R."/>
            <person name="Caufield P.W."/>
            <person name="Cui Y."/>
            <person name="Zhang H."/>
            <person name="O'Toole P.W."/>
        </authorList>
    </citation>
    <scope>NUCLEOTIDE SEQUENCE [LARGE SCALE GENOMIC DNA]</scope>
    <source>
        <strain evidence="1 2">DSM 6629</strain>
    </source>
</reference>
<gene>
    <name evidence="1" type="ORF">FC44_GL001393</name>
</gene>
<evidence type="ECO:0000313" key="2">
    <source>
        <dbReference type="Proteomes" id="UP000051735"/>
    </source>
</evidence>
<dbReference type="EMBL" id="AZGN01000005">
    <property type="protein sequence ID" value="KRM34306.1"/>
    <property type="molecule type" value="Genomic_DNA"/>
</dbReference>
<sequence length="57" mass="6818">MKKLNETKFVKIEEKELNKIKGGFVQGGIFNPTVSLYSCKEFKERIKKSKKHHLWFF</sequence>
<evidence type="ECO:0008006" key="3">
    <source>
        <dbReference type="Google" id="ProtNLM"/>
    </source>
</evidence>
<name>A0ABR5PSL6_9LACO</name>
<comment type="caution">
    <text evidence="1">The sequence shown here is derived from an EMBL/GenBank/DDBJ whole genome shotgun (WGS) entry which is preliminary data.</text>
</comment>
<dbReference type="GeneID" id="75116199"/>
<keyword evidence="2" id="KW-1185">Reference proteome</keyword>
<protein>
    <recommendedName>
        <fullName evidence="3">Bacteriocin-type signal sequence</fullName>
    </recommendedName>
</protein>